<feature type="domain" description="C1q" evidence="6">
    <location>
        <begin position="180"/>
        <end position="316"/>
    </location>
</feature>
<keyword evidence="4" id="KW-0175">Coiled coil</keyword>
<evidence type="ECO:0000256" key="1">
    <source>
        <dbReference type="ARBA" id="ARBA00004613"/>
    </source>
</evidence>
<dbReference type="Pfam" id="PF00386">
    <property type="entry name" value="C1q"/>
    <property type="match status" value="1"/>
</dbReference>
<organism evidence="7 8">
    <name type="scientific">Mytilus galloprovincialis</name>
    <name type="common">Mediterranean mussel</name>
    <dbReference type="NCBI Taxonomy" id="29158"/>
    <lineage>
        <taxon>Eukaryota</taxon>
        <taxon>Metazoa</taxon>
        <taxon>Spiralia</taxon>
        <taxon>Lophotrochozoa</taxon>
        <taxon>Mollusca</taxon>
        <taxon>Bivalvia</taxon>
        <taxon>Autobranchia</taxon>
        <taxon>Pteriomorphia</taxon>
        <taxon>Mytilida</taxon>
        <taxon>Mytiloidea</taxon>
        <taxon>Mytilidae</taxon>
        <taxon>Mytilinae</taxon>
        <taxon>Mytilus</taxon>
    </lineage>
</organism>
<reference evidence="7" key="1">
    <citation type="submission" date="2018-11" db="EMBL/GenBank/DDBJ databases">
        <authorList>
            <person name="Alioto T."/>
            <person name="Alioto T."/>
        </authorList>
    </citation>
    <scope>NUCLEOTIDE SEQUENCE</scope>
</reference>
<keyword evidence="8" id="KW-1185">Reference proteome</keyword>
<comment type="subcellular location">
    <subcellularLocation>
        <location evidence="1">Secreted</location>
    </subcellularLocation>
</comment>
<dbReference type="InterPro" id="IPR050822">
    <property type="entry name" value="Cerebellin_Synaptic_Org"/>
</dbReference>
<dbReference type="Gene3D" id="2.60.120.40">
    <property type="match status" value="1"/>
</dbReference>
<evidence type="ECO:0000256" key="5">
    <source>
        <dbReference type="SAM" id="SignalP"/>
    </source>
</evidence>
<evidence type="ECO:0000256" key="3">
    <source>
        <dbReference type="ARBA" id="ARBA00022729"/>
    </source>
</evidence>
<name>A0A8B6D1T2_MYTGA</name>
<gene>
    <name evidence="7" type="ORF">MGAL_10B077525</name>
</gene>
<comment type="caution">
    <text evidence="7">The sequence shown here is derived from an EMBL/GenBank/DDBJ whole genome shotgun (WGS) entry which is preliminary data.</text>
</comment>
<dbReference type="Proteomes" id="UP000596742">
    <property type="component" value="Unassembled WGS sequence"/>
</dbReference>
<proteinExistence type="predicted"/>
<protein>
    <recommendedName>
        <fullName evidence="6">C1q domain-containing protein</fullName>
    </recommendedName>
</protein>
<keyword evidence="2" id="KW-0964">Secreted</keyword>
<dbReference type="OrthoDB" id="6078841at2759"/>
<dbReference type="PRINTS" id="PR00007">
    <property type="entry name" value="COMPLEMNTC1Q"/>
</dbReference>
<evidence type="ECO:0000256" key="4">
    <source>
        <dbReference type="SAM" id="Coils"/>
    </source>
</evidence>
<evidence type="ECO:0000256" key="2">
    <source>
        <dbReference type="ARBA" id="ARBA00022525"/>
    </source>
</evidence>
<dbReference type="SMART" id="SM00110">
    <property type="entry name" value="C1Q"/>
    <property type="match status" value="1"/>
</dbReference>
<dbReference type="InterPro" id="IPR001073">
    <property type="entry name" value="C1q_dom"/>
</dbReference>
<dbReference type="PANTHER" id="PTHR22923:SF116">
    <property type="entry name" value="C1Q DOMAIN-CONTAINING PROTEIN"/>
    <property type="match status" value="1"/>
</dbReference>
<dbReference type="PROSITE" id="PS50871">
    <property type="entry name" value="C1Q"/>
    <property type="match status" value="1"/>
</dbReference>
<evidence type="ECO:0000259" key="6">
    <source>
        <dbReference type="PROSITE" id="PS50871"/>
    </source>
</evidence>
<dbReference type="GO" id="GO:0005576">
    <property type="term" value="C:extracellular region"/>
    <property type="evidence" value="ECO:0007669"/>
    <property type="project" value="UniProtKB-SubCell"/>
</dbReference>
<sequence>MKLIVFGFLVCIIAFSVKSETQNVEYDKIRDLVREEIQNFHDQKIIKLEQKVMKMNEQLNRQEEHIQSQKTLIKEQQSYIKVQEIQIQTHEKQINEAVEHISMLEEKAINEVRQEQSDGGYKIKPWKQTEARDFGNISSNSFIDYALRQSIKSMTDEKTGKKKERHSLTKRLAIVYRTDLNDSIVACYAYMSKDELQPGKNHILVFDDVKTNVGLAYNKHNGMFTAPVNGVYVFIWTVVCGRHNFNFSQLVINSNPFGAILTDSDGIDDIHTVTGSVVAELNQGDVVYIRTHPTDGIDGIIISQDDMHTSFNGWKL</sequence>
<evidence type="ECO:0000313" key="8">
    <source>
        <dbReference type="Proteomes" id="UP000596742"/>
    </source>
</evidence>
<dbReference type="InterPro" id="IPR008983">
    <property type="entry name" value="Tumour_necrosis_fac-like_dom"/>
</dbReference>
<feature type="coiled-coil region" evidence="4">
    <location>
        <begin position="45"/>
        <end position="107"/>
    </location>
</feature>
<dbReference type="SUPFAM" id="SSF49842">
    <property type="entry name" value="TNF-like"/>
    <property type="match status" value="1"/>
</dbReference>
<dbReference type="PANTHER" id="PTHR22923">
    <property type="entry name" value="CEREBELLIN-RELATED"/>
    <property type="match status" value="1"/>
</dbReference>
<dbReference type="EMBL" id="UYJE01002628">
    <property type="protein sequence ID" value="VDI12436.1"/>
    <property type="molecule type" value="Genomic_DNA"/>
</dbReference>
<evidence type="ECO:0000313" key="7">
    <source>
        <dbReference type="EMBL" id="VDI12436.1"/>
    </source>
</evidence>
<keyword evidence="3 5" id="KW-0732">Signal</keyword>
<feature type="chain" id="PRO_5032386560" description="C1q domain-containing protein" evidence="5">
    <location>
        <begin position="20"/>
        <end position="316"/>
    </location>
</feature>
<feature type="signal peptide" evidence="5">
    <location>
        <begin position="1"/>
        <end position="19"/>
    </location>
</feature>
<dbReference type="AlphaFoldDB" id="A0A8B6D1T2"/>
<accession>A0A8B6D1T2</accession>